<proteinExistence type="predicted"/>
<dbReference type="Proteomes" id="UP000629098">
    <property type="component" value="Unassembled WGS sequence"/>
</dbReference>
<dbReference type="SUPFAM" id="SSF52540">
    <property type="entry name" value="P-loop containing nucleoside triphosphate hydrolases"/>
    <property type="match status" value="1"/>
</dbReference>
<dbReference type="RefSeq" id="WP_190835843.1">
    <property type="nucleotide sequence ID" value="NZ_CAWPPI010000098.1"/>
</dbReference>
<dbReference type="EMBL" id="JACXAE010000098">
    <property type="protein sequence ID" value="MBD2776793.1"/>
    <property type="molecule type" value="Genomic_DNA"/>
</dbReference>
<dbReference type="InterPro" id="IPR027417">
    <property type="entry name" value="P-loop_NTPase"/>
</dbReference>
<evidence type="ECO:0000313" key="2">
    <source>
        <dbReference type="Proteomes" id="UP000629098"/>
    </source>
</evidence>
<reference evidence="1" key="1">
    <citation type="submission" date="2020-09" db="EMBL/GenBank/DDBJ databases">
        <title>Iningainema tapete sp. nov. (Scytonemataceae, Cyanobacteria) from greenhouses in central Florida (USA) produces two types of nodularin with biosynthetic potential for microcystin-LR and anabaenopeptins.</title>
        <authorList>
            <person name="Berthold D.E."/>
            <person name="Lefler F.W."/>
            <person name="Huang I.-S."/>
            <person name="Abdulla H."/>
            <person name="Zimba P.V."/>
            <person name="Laughinghouse H.D. IV."/>
        </authorList>
    </citation>
    <scope>NUCLEOTIDE SEQUENCE</scope>
    <source>
        <strain evidence="1">BLCCT55</strain>
    </source>
</reference>
<comment type="caution">
    <text evidence="1">The sequence shown here is derived from an EMBL/GenBank/DDBJ whole genome shotgun (WGS) entry which is preliminary data.</text>
</comment>
<sequence length="95" mass="10321">MISGVSSLNVQDLQQNAINSLEKISCLMHRASTGFGSHSTNQKYADFEKQVSLEADKVKNLELRMAIVAPMKAGKSTIINAIVGQERFCPVATLP</sequence>
<evidence type="ECO:0000313" key="1">
    <source>
        <dbReference type="EMBL" id="MBD2776793.1"/>
    </source>
</evidence>
<organism evidence="1 2">
    <name type="scientific">Iningainema tapete BLCC-T55</name>
    <dbReference type="NCBI Taxonomy" id="2748662"/>
    <lineage>
        <taxon>Bacteria</taxon>
        <taxon>Bacillati</taxon>
        <taxon>Cyanobacteriota</taxon>
        <taxon>Cyanophyceae</taxon>
        <taxon>Nostocales</taxon>
        <taxon>Scytonemataceae</taxon>
        <taxon>Iningainema tapete</taxon>
    </lineage>
</organism>
<protein>
    <submittedName>
        <fullName evidence="1">Uncharacterized protein</fullName>
    </submittedName>
</protein>
<dbReference type="Gene3D" id="3.40.50.300">
    <property type="entry name" value="P-loop containing nucleotide triphosphate hydrolases"/>
    <property type="match status" value="1"/>
</dbReference>
<accession>A0A8J7BZV7</accession>
<gene>
    <name evidence="1" type="ORF">ICL16_33275</name>
</gene>
<dbReference type="AlphaFoldDB" id="A0A8J7BZV7"/>
<keyword evidence="2" id="KW-1185">Reference proteome</keyword>
<name>A0A8J7BZV7_9CYAN</name>